<feature type="compositionally biased region" description="Basic residues" evidence="1">
    <location>
        <begin position="447"/>
        <end position="460"/>
    </location>
</feature>
<feature type="compositionally biased region" description="Polar residues" evidence="1">
    <location>
        <begin position="488"/>
        <end position="503"/>
    </location>
</feature>
<dbReference type="AlphaFoldDB" id="A0A9P5XE21"/>
<feature type="compositionally biased region" description="Basic residues" evidence="1">
    <location>
        <begin position="175"/>
        <end position="185"/>
    </location>
</feature>
<keyword evidence="3" id="KW-1185">Reference proteome</keyword>
<proteinExistence type="predicted"/>
<dbReference type="Proteomes" id="UP000807342">
    <property type="component" value="Unassembled WGS sequence"/>
</dbReference>
<feature type="region of interest" description="Disordered" evidence="1">
    <location>
        <begin position="428"/>
        <end position="461"/>
    </location>
</feature>
<dbReference type="EMBL" id="MU151135">
    <property type="protein sequence ID" value="KAF9449293.1"/>
    <property type="molecule type" value="Genomic_DNA"/>
</dbReference>
<accession>A0A9P5XE21</accession>
<feature type="compositionally biased region" description="Basic residues" evidence="1">
    <location>
        <begin position="125"/>
        <end position="134"/>
    </location>
</feature>
<reference evidence="2" key="1">
    <citation type="submission" date="2020-11" db="EMBL/GenBank/DDBJ databases">
        <authorList>
            <consortium name="DOE Joint Genome Institute"/>
            <person name="Ahrendt S."/>
            <person name="Riley R."/>
            <person name="Andreopoulos W."/>
            <person name="Labutti K."/>
            <person name="Pangilinan J."/>
            <person name="Ruiz-Duenas F.J."/>
            <person name="Barrasa J.M."/>
            <person name="Sanchez-Garcia M."/>
            <person name="Camarero S."/>
            <person name="Miyauchi S."/>
            <person name="Serrano A."/>
            <person name="Linde D."/>
            <person name="Babiker R."/>
            <person name="Drula E."/>
            <person name="Ayuso-Fernandez I."/>
            <person name="Pacheco R."/>
            <person name="Padilla G."/>
            <person name="Ferreira P."/>
            <person name="Barriuso J."/>
            <person name="Kellner H."/>
            <person name="Castanera R."/>
            <person name="Alfaro M."/>
            <person name="Ramirez L."/>
            <person name="Pisabarro A.G."/>
            <person name="Kuo A."/>
            <person name="Tritt A."/>
            <person name="Lipzen A."/>
            <person name="He G."/>
            <person name="Yan M."/>
            <person name="Ng V."/>
            <person name="Cullen D."/>
            <person name="Martin F."/>
            <person name="Rosso M.-N."/>
            <person name="Henrissat B."/>
            <person name="Hibbett D."/>
            <person name="Martinez A.T."/>
            <person name="Grigoriev I.V."/>
        </authorList>
    </citation>
    <scope>NUCLEOTIDE SEQUENCE</scope>
    <source>
        <strain evidence="2">MF-IS2</strain>
    </source>
</reference>
<feature type="region of interest" description="Disordered" evidence="1">
    <location>
        <begin position="158"/>
        <end position="210"/>
    </location>
</feature>
<feature type="region of interest" description="Disordered" evidence="1">
    <location>
        <begin position="555"/>
        <end position="584"/>
    </location>
</feature>
<protein>
    <submittedName>
        <fullName evidence="2">Uncharacterized protein</fullName>
    </submittedName>
</protein>
<sequence>MDQDLANRKQRPSPHPQGPVKSKFFFTSDPQRGSTPQRLSEGCAAGPSFISEDNKENVCIVIDDDDDEDLSLVSRRTNVSQTQDLDLDFDDPQDGVEQEDGYMSPLSTYSEETQELSSPVTRKFTPTKKKKRRSSMLGSDPGIDACDEVEEFTRQGRGYEDDFDVDPVSSPISTVKKKKRRRSHSPHAASDIVHQLHHDGPPLRTPTRSFSTGSILVADSPVPRASAQIDEDLDIHDAYTGVLGTQNNVQMKCVPNSVYEGPDLRSHLGVDDREIGSEIMESERGCGRPGSCNAAAAAAGQNGSSLEFDLGQGSGSGSVLGLEPGSVSLLSPLLKTPADGSVISAVVISGGDARGDVHASVRAGAIGGGNGRIVIDVDALNMEMEVVQTEAEVDMEVEDPEQMAARLHAKTTKTVAQGWRMKWALGQLKRDDSSSSSSASATPITKPKAKKLKNDRKHRQSVPMILTTNKLRRNEMNVTPLGKHSFADTGTNRPLRQLQQQRMGRSAPPKPKAKFQMSGALASAGKPDSGVRPQRPLEKRSSLVFFTEDDTPTLAGKGNLPVKKIPKPRFSEDDITVGGGGSSDVEEISGQAWAKLNHFRYR</sequence>
<feature type="region of interest" description="Disordered" evidence="1">
    <location>
        <begin position="77"/>
        <end position="146"/>
    </location>
</feature>
<organism evidence="2 3">
    <name type="scientific">Macrolepiota fuliginosa MF-IS2</name>
    <dbReference type="NCBI Taxonomy" id="1400762"/>
    <lineage>
        <taxon>Eukaryota</taxon>
        <taxon>Fungi</taxon>
        <taxon>Dikarya</taxon>
        <taxon>Basidiomycota</taxon>
        <taxon>Agaricomycotina</taxon>
        <taxon>Agaricomycetes</taxon>
        <taxon>Agaricomycetidae</taxon>
        <taxon>Agaricales</taxon>
        <taxon>Agaricineae</taxon>
        <taxon>Agaricaceae</taxon>
        <taxon>Macrolepiota</taxon>
    </lineage>
</organism>
<name>A0A9P5XE21_9AGAR</name>
<feature type="compositionally biased region" description="Polar residues" evidence="1">
    <location>
        <begin position="28"/>
        <end position="38"/>
    </location>
</feature>
<evidence type="ECO:0000313" key="3">
    <source>
        <dbReference type="Proteomes" id="UP000807342"/>
    </source>
</evidence>
<feature type="region of interest" description="Disordered" evidence="1">
    <location>
        <begin position="1"/>
        <end position="50"/>
    </location>
</feature>
<dbReference type="OrthoDB" id="2802169at2759"/>
<evidence type="ECO:0000256" key="1">
    <source>
        <dbReference type="SAM" id="MobiDB-lite"/>
    </source>
</evidence>
<feature type="region of interest" description="Disordered" evidence="1">
    <location>
        <begin position="477"/>
        <end position="513"/>
    </location>
</feature>
<gene>
    <name evidence="2" type="ORF">P691DRAFT_774784</name>
</gene>
<evidence type="ECO:0000313" key="2">
    <source>
        <dbReference type="EMBL" id="KAF9449293.1"/>
    </source>
</evidence>
<feature type="compositionally biased region" description="Acidic residues" evidence="1">
    <location>
        <begin position="85"/>
        <end position="100"/>
    </location>
</feature>
<comment type="caution">
    <text evidence="2">The sequence shown here is derived from an EMBL/GenBank/DDBJ whole genome shotgun (WGS) entry which is preliminary data.</text>
</comment>
<feature type="compositionally biased region" description="Polar residues" evidence="1">
    <location>
        <begin position="105"/>
        <end position="120"/>
    </location>
</feature>